<keyword evidence="12" id="KW-1185">Reference proteome</keyword>
<dbReference type="PANTHER" id="PTHR12147">
    <property type="entry name" value="METALLOPEPTIDASE M28 FAMILY MEMBER"/>
    <property type="match status" value="1"/>
</dbReference>
<dbReference type="PANTHER" id="PTHR12147:SF56">
    <property type="entry name" value="AMINOPEPTIDASE YDR415C-RELATED"/>
    <property type="match status" value="1"/>
</dbReference>
<keyword evidence="5 9" id="KW-0732">Signal</keyword>
<evidence type="ECO:0000313" key="12">
    <source>
        <dbReference type="Proteomes" id="UP000027586"/>
    </source>
</evidence>
<evidence type="ECO:0000256" key="5">
    <source>
        <dbReference type="ARBA" id="ARBA00022729"/>
    </source>
</evidence>
<dbReference type="EC" id="3.4.-.-" evidence="9"/>
<dbReference type="Gene3D" id="3.40.630.10">
    <property type="entry name" value="Zn peptidases"/>
    <property type="match status" value="1"/>
</dbReference>
<dbReference type="CDD" id="cd03879">
    <property type="entry name" value="M28_AAP"/>
    <property type="match status" value="1"/>
</dbReference>
<feature type="signal peptide" evidence="9">
    <location>
        <begin position="1"/>
        <end position="19"/>
    </location>
</feature>
<evidence type="ECO:0000256" key="7">
    <source>
        <dbReference type="ARBA" id="ARBA00022833"/>
    </source>
</evidence>
<dbReference type="GO" id="GO:0008235">
    <property type="term" value="F:metalloexopeptidase activity"/>
    <property type="evidence" value="ECO:0007669"/>
    <property type="project" value="InterPro"/>
</dbReference>
<dbReference type="AlphaFoldDB" id="A0A068RP43"/>
<dbReference type="EMBL" id="CBTN010000011">
    <property type="protein sequence ID" value="CDH51759.1"/>
    <property type="molecule type" value="Genomic_DNA"/>
</dbReference>
<dbReference type="STRING" id="1263082.A0A068RP43"/>
<feature type="domain" description="Peptidase M28" evidence="10">
    <location>
        <begin position="167"/>
        <end position="366"/>
    </location>
</feature>
<sequence length="379" mass="42869">MALGDAFLLPLVSLQWALAAQQAGEQAVLKTSEHHQQDRRLIQLSENDPGTWLTEYEILTLVQQRTPFMDVTDHPPSVGVKQLIIADKVPAETSYHEEVQRFIDDLDTSNMEENLETFTSFHNRYYKSSWGARSCAWLLDRIKQIAEPANDRVTVEPFHHKWDQFSIIARFNGTNPDLDNEVVIVSAHQDSVNMWLPDFGRSPGADDDGSGTVTILEAFRSLVDNGFEPERSVEFHWYSAEEGGLLGSQDVAKAYNDAGKEIVAMVQNDMTGYVGANGEVFGIATDYVNKKVTDFIKKLVESYAEIPYVETECGYACSDHASWRKFGYPSSFVMESAFDDSNHYIHTWSDTIDKLSFDHMKEFAKVDIGFAVELSHQRK</sequence>
<dbReference type="InterPro" id="IPR007484">
    <property type="entry name" value="Peptidase_M28"/>
</dbReference>
<evidence type="ECO:0000256" key="6">
    <source>
        <dbReference type="ARBA" id="ARBA00022801"/>
    </source>
</evidence>
<evidence type="ECO:0000313" key="11">
    <source>
        <dbReference type="EMBL" id="CDH51759.1"/>
    </source>
</evidence>
<comment type="cofactor">
    <cofactor evidence="1">
        <name>Zn(2+)</name>
        <dbReference type="ChEBI" id="CHEBI:29105"/>
    </cofactor>
</comment>
<evidence type="ECO:0000256" key="2">
    <source>
        <dbReference type="ARBA" id="ARBA00022438"/>
    </source>
</evidence>
<dbReference type="GO" id="GO:0004177">
    <property type="term" value="F:aminopeptidase activity"/>
    <property type="evidence" value="ECO:0007669"/>
    <property type="project" value="UniProtKB-KW"/>
</dbReference>
<dbReference type="Pfam" id="PF04389">
    <property type="entry name" value="Peptidase_M28"/>
    <property type="match status" value="1"/>
</dbReference>
<dbReference type="FunFam" id="3.40.630.10:FF:000042">
    <property type="entry name" value="Peptide hydrolase"/>
    <property type="match status" value="1"/>
</dbReference>
<gene>
    <name evidence="11" type="ORF">LCOR_03320.1</name>
</gene>
<dbReference type="Proteomes" id="UP000027586">
    <property type="component" value="Unassembled WGS sequence"/>
</dbReference>
<accession>A0A068RP43</accession>
<comment type="caution">
    <text evidence="11">The sequence shown here is derived from an EMBL/GenBank/DDBJ whole genome shotgun (WGS) entry which is preliminary data.</text>
</comment>
<keyword evidence="7 9" id="KW-0862">Zinc</keyword>
<name>A0A068RP43_9FUNG</name>
<dbReference type="VEuPathDB" id="FungiDB:LCOR_03320.1"/>
<dbReference type="GO" id="GO:0046872">
    <property type="term" value="F:metal ion binding"/>
    <property type="evidence" value="ECO:0007669"/>
    <property type="project" value="UniProtKB-KW"/>
</dbReference>
<dbReference type="GO" id="GO:0006508">
    <property type="term" value="P:proteolysis"/>
    <property type="evidence" value="ECO:0007669"/>
    <property type="project" value="UniProtKB-KW"/>
</dbReference>
<evidence type="ECO:0000256" key="8">
    <source>
        <dbReference type="ARBA" id="ARBA00043962"/>
    </source>
</evidence>
<dbReference type="OrthoDB" id="2214at2759"/>
<dbReference type="InterPro" id="IPR045175">
    <property type="entry name" value="M28_fam"/>
</dbReference>
<organism evidence="11 12">
    <name type="scientific">Lichtheimia corymbifera JMRC:FSU:9682</name>
    <dbReference type="NCBI Taxonomy" id="1263082"/>
    <lineage>
        <taxon>Eukaryota</taxon>
        <taxon>Fungi</taxon>
        <taxon>Fungi incertae sedis</taxon>
        <taxon>Mucoromycota</taxon>
        <taxon>Mucoromycotina</taxon>
        <taxon>Mucoromycetes</taxon>
        <taxon>Mucorales</taxon>
        <taxon>Lichtheimiaceae</taxon>
        <taxon>Lichtheimia</taxon>
    </lineage>
</organism>
<reference evidence="11" key="1">
    <citation type="submission" date="2013-08" db="EMBL/GenBank/DDBJ databases">
        <title>Gene expansion shapes genome architecture in the human pathogen Lichtheimia corymbifera: an evolutionary genomics analysis in the ancient terrestrial Mucorales (Mucoromycotina).</title>
        <authorList>
            <person name="Schwartze V.U."/>
            <person name="Winter S."/>
            <person name="Shelest E."/>
            <person name="Marcet-Houben M."/>
            <person name="Horn F."/>
            <person name="Wehner S."/>
            <person name="Hoffmann K."/>
            <person name="Riege K."/>
            <person name="Sammeth M."/>
            <person name="Nowrousian M."/>
            <person name="Valiante V."/>
            <person name="Linde J."/>
            <person name="Jacobsen I.D."/>
            <person name="Marz M."/>
            <person name="Brakhage A.A."/>
            <person name="Gabaldon T."/>
            <person name="Bocker S."/>
            <person name="Voigt K."/>
        </authorList>
    </citation>
    <scope>NUCLEOTIDE SEQUENCE [LARGE SCALE GENOMIC DNA]</scope>
    <source>
        <strain evidence="11">FSU 9682</strain>
    </source>
</reference>
<keyword evidence="2" id="KW-0031">Aminopeptidase</keyword>
<keyword evidence="6 9" id="KW-0378">Hydrolase</keyword>
<protein>
    <recommendedName>
        <fullName evidence="9">Peptide hydrolase</fullName>
        <ecNumber evidence="9">3.4.-.-</ecNumber>
    </recommendedName>
</protein>
<evidence type="ECO:0000256" key="4">
    <source>
        <dbReference type="ARBA" id="ARBA00022723"/>
    </source>
</evidence>
<keyword evidence="3 9" id="KW-0645">Protease</keyword>
<proteinExistence type="inferred from homology"/>
<keyword evidence="4 9" id="KW-0479">Metal-binding</keyword>
<evidence type="ECO:0000256" key="1">
    <source>
        <dbReference type="ARBA" id="ARBA00001947"/>
    </source>
</evidence>
<evidence type="ECO:0000256" key="9">
    <source>
        <dbReference type="RuleBase" id="RU361240"/>
    </source>
</evidence>
<evidence type="ECO:0000259" key="10">
    <source>
        <dbReference type="Pfam" id="PF04389"/>
    </source>
</evidence>
<comment type="similarity">
    <text evidence="8">Belongs to the peptidase M28 family. M28E subfamily.</text>
</comment>
<dbReference type="SUPFAM" id="SSF53187">
    <property type="entry name" value="Zn-dependent exopeptidases"/>
    <property type="match status" value="1"/>
</dbReference>
<evidence type="ECO:0000256" key="3">
    <source>
        <dbReference type="ARBA" id="ARBA00022670"/>
    </source>
</evidence>
<feature type="chain" id="PRO_5005103857" description="Peptide hydrolase" evidence="9">
    <location>
        <begin position="20"/>
        <end position="379"/>
    </location>
</feature>